<dbReference type="EMBL" id="JACIJB010000005">
    <property type="protein sequence ID" value="MBB5660742.1"/>
    <property type="molecule type" value="Genomic_DNA"/>
</dbReference>
<feature type="domain" description="Methyltransferase small" evidence="6">
    <location>
        <begin position="133"/>
        <end position="295"/>
    </location>
</feature>
<proteinExistence type="predicted"/>
<keyword evidence="1" id="KW-0963">Cytoplasm</keyword>
<evidence type="ECO:0000256" key="3">
    <source>
        <dbReference type="ARBA" id="ARBA00022603"/>
    </source>
</evidence>
<keyword evidence="3 7" id="KW-0489">Methyltransferase</keyword>
<evidence type="ECO:0000256" key="5">
    <source>
        <dbReference type="ARBA" id="ARBA00022691"/>
    </source>
</evidence>
<dbReference type="PANTHER" id="PTHR47816:SF4">
    <property type="entry name" value="RIBOSOMAL RNA SMALL SUBUNIT METHYLTRANSFERASE C"/>
    <property type="match status" value="1"/>
</dbReference>
<dbReference type="PROSITE" id="PS00092">
    <property type="entry name" value="N6_MTASE"/>
    <property type="match status" value="1"/>
</dbReference>
<evidence type="ECO:0000256" key="1">
    <source>
        <dbReference type="ARBA" id="ARBA00022490"/>
    </source>
</evidence>
<dbReference type="GO" id="GO:0052914">
    <property type="term" value="F:16S rRNA (guanine(1207)-N(2))-methyltransferase activity"/>
    <property type="evidence" value="ECO:0007669"/>
    <property type="project" value="UniProtKB-EC"/>
</dbReference>
<sequence length="299" mass="32224">MNSLIFGRPPLVFDPPTDAVQVSPRVPGAAVLEDLAPESADQAVVHAPAGAIERRYTLALVLRALKPGGRLDVMAPKIRGGARLAKELKGFGVDCKVVSKAHHKRCLATRPDALTGIEVSIKAGALRQDPESGIWTQPGLFAWDRVDPGTALLIRHLESLKGRGADFGCGYGALGRVVLAQETVSELTLIDLDRRAVEAARRNLTDPRARHLWADVRTLDSLTDLDFVVANPPFHDGGAEDRALGQAFIDRAAKSLRTGGTLWMVANRHLPYEAGLKSAFKAVRAVVEGEGYKIIEAKK</sequence>
<dbReference type="Pfam" id="PF05175">
    <property type="entry name" value="MTS"/>
    <property type="match status" value="1"/>
</dbReference>
<evidence type="ECO:0000313" key="8">
    <source>
        <dbReference type="Proteomes" id="UP000548978"/>
    </source>
</evidence>
<name>A0A7W9E6W6_9CAUL</name>
<dbReference type="Gene3D" id="3.40.50.150">
    <property type="entry name" value="Vaccinia Virus protein VP39"/>
    <property type="match status" value="1"/>
</dbReference>
<dbReference type="AlphaFoldDB" id="A0A7W9E6W6"/>
<evidence type="ECO:0000259" key="6">
    <source>
        <dbReference type="Pfam" id="PF05175"/>
    </source>
</evidence>
<keyword evidence="5" id="KW-0949">S-adenosyl-L-methionine</keyword>
<reference evidence="7 8" key="1">
    <citation type="submission" date="2020-08" db="EMBL/GenBank/DDBJ databases">
        <title>Genomic Encyclopedia of Type Strains, Phase IV (KMG-IV): sequencing the most valuable type-strain genomes for metagenomic binning, comparative biology and taxonomic classification.</title>
        <authorList>
            <person name="Goeker M."/>
        </authorList>
    </citation>
    <scope>NUCLEOTIDE SEQUENCE [LARGE SCALE GENOMIC DNA]</scope>
    <source>
        <strain evidence="7 8">DSM 24448</strain>
    </source>
</reference>
<dbReference type="PANTHER" id="PTHR47816">
    <property type="entry name" value="RIBOSOMAL RNA SMALL SUBUNIT METHYLTRANSFERASE C"/>
    <property type="match status" value="1"/>
</dbReference>
<comment type="caution">
    <text evidence="7">The sequence shown here is derived from an EMBL/GenBank/DDBJ whole genome shotgun (WGS) entry which is preliminary data.</text>
</comment>
<organism evidence="7 8">
    <name type="scientific">Brevundimonas halotolerans</name>
    <dbReference type="NCBI Taxonomy" id="69670"/>
    <lineage>
        <taxon>Bacteria</taxon>
        <taxon>Pseudomonadati</taxon>
        <taxon>Pseudomonadota</taxon>
        <taxon>Alphaproteobacteria</taxon>
        <taxon>Caulobacterales</taxon>
        <taxon>Caulobacteraceae</taxon>
        <taxon>Brevundimonas</taxon>
    </lineage>
</organism>
<dbReference type="CDD" id="cd02440">
    <property type="entry name" value="AdoMet_MTases"/>
    <property type="match status" value="1"/>
</dbReference>
<dbReference type="InterPro" id="IPR029063">
    <property type="entry name" value="SAM-dependent_MTases_sf"/>
</dbReference>
<dbReference type="InterPro" id="IPR002052">
    <property type="entry name" value="DNA_methylase_N6_adenine_CS"/>
</dbReference>
<evidence type="ECO:0000313" key="7">
    <source>
        <dbReference type="EMBL" id="MBB5660742.1"/>
    </source>
</evidence>
<keyword evidence="4 7" id="KW-0808">Transferase</keyword>
<dbReference type="GO" id="GO:0003676">
    <property type="term" value="F:nucleic acid binding"/>
    <property type="evidence" value="ECO:0007669"/>
    <property type="project" value="InterPro"/>
</dbReference>
<dbReference type="RefSeq" id="WP_123287996.1">
    <property type="nucleotide sequence ID" value="NZ_JACIJB010000005.1"/>
</dbReference>
<evidence type="ECO:0000256" key="2">
    <source>
        <dbReference type="ARBA" id="ARBA00022552"/>
    </source>
</evidence>
<dbReference type="InterPro" id="IPR046977">
    <property type="entry name" value="RsmC/RlmG"/>
</dbReference>
<dbReference type="OrthoDB" id="9816072at2"/>
<accession>A0A7W9E6W6</accession>
<dbReference type="EC" id="2.1.1.172" evidence="7"/>
<gene>
    <name evidence="7" type="ORF">FHS65_001493</name>
</gene>
<keyword evidence="8" id="KW-1185">Reference proteome</keyword>
<dbReference type="Proteomes" id="UP000548978">
    <property type="component" value="Unassembled WGS sequence"/>
</dbReference>
<dbReference type="SUPFAM" id="SSF53335">
    <property type="entry name" value="S-adenosyl-L-methionine-dependent methyltransferases"/>
    <property type="match status" value="1"/>
</dbReference>
<protein>
    <submittedName>
        <fullName evidence="7">16S rRNA (Guanine1207-N2)-methyltransferase</fullName>
        <ecNumber evidence="7">2.1.1.172</ecNumber>
    </submittedName>
</protein>
<keyword evidence="2" id="KW-0698">rRNA processing</keyword>
<evidence type="ECO:0000256" key="4">
    <source>
        <dbReference type="ARBA" id="ARBA00022679"/>
    </source>
</evidence>
<dbReference type="InterPro" id="IPR007848">
    <property type="entry name" value="Small_mtfrase_dom"/>
</dbReference>